<dbReference type="Gene3D" id="1.20.1250.10">
    <property type="match status" value="1"/>
</dbReference>
<organism evidence="5 6">
    <name type="scientific">Jaculus jaculus</name>
    <name type="common">Lesser Egyptian jerboa</name>
    <dbReference type="NCBI Taxonomy" id="51337"/>
    <lineage>
        <taxon>Eukaryota</taxon>
        <taxon>Metazoa</taxon>
        <taxon>Chordata</taxon>
        <taxon>Craniata</taxon>
        <taxon>Vertebrata</taxon>
        <taxon>Euteleostomi</taxon>
        <taxon>Mammalia</taxon>
        <taxon>Eutheria</taxon>
        <taxon>Euarchontoglires</taxon>
        <taxon>Glires</taxon>
        <taxon>Rodentia</taxon>
        <taxon>Myomorpha</taxon>
        <taxon>Dipodoidea</taxon>
        <taxon>Dipodidae</taxon>
        <taxon>Dipodinae</taxon>
        <taxon>Jaculus</taxon>
    </lineage>
</organism>
<dbReference type="InterPro" id="IPR039578">
    <property type="entry name" value="OSM"/>
</dbReference>
<keyword evidence="2" id="KW-0202">Cytokine</keyword>
<dbReference type="PANTHER" id="PTHR14261:SF0">
    <property type="entry name" value="ONCOSTATIN-M"/>
    <property type="match status" value="1"/>
</dbReference>
<proteinExistence type="predicted"/>
<dbReference type="SUPFAM" id="SSF47266">
    <property type="entry name" value="4-helical cytokines"/>
    <property type="match status" value="1"/>
</dbReference>
<dbReference type="AlphaFoldDB" id="A0A8C5L117"/>
<evidence type="ECO:0000313" key="5">
    <source>
        <dbReference type="Ensembl" id="ENSJJAP00000015253.1"/>
    </source>
</evidence>
<dbReference type="Proteomes" id="UP000694385">
    <property type="component" value="Unassembled WGS sequence"/>
</dbReference>
<comment type="subcellular location">
    <subcellularLocation>
        <location evidence="1">Secreted</location>
    </subcellularLocation>
</comment>
<dbReference type="InterPro" id="IPR001581">
    <property type="entry name" value="Leukemia_IF/oncostatin"/>
</dbReference>
<dbReference type="Ensembl" id="ENSJJAT00000021757.1">
    <property type="protein sequence ID" value="ENSJJAP00000015253.1"/>
    <property type="gene ID" value="ENSJJAG00000017481.1"/>
</dbReference>
<dbReference type="GO" id="GO:0005147">
    <property type="term" value="F:oncostatin-M receptor binding"/>
    <property type="evidence" value="ECO:0007669"/>
    <property type="project" value="InterPro"/>
</dbReference>
<protein>
    <submittedName>
        <fullName evidence="5">Oncostatin M</fullName>
    </submittedName>
</protein>
<reference evidence="5" key="2">
    <citation type="submission" date="2025-09" db="UniProtKB">
        <authorList>
            <consortium name="Ensembl"/>
        </authorList>
    </citation>
    <scope>IDENTIFICATION</scope>
</reference>
<dbReference type="GO" id="GO:0006955">
    <property type="term" value="P:immune response"/>
    <property type="evidence" value="ECO:0007669"/>
    <property type="project" value="InterPro"/>
</dbReference>
<dbReference type="OMA" id="FMHSVGQ"/>
<dbReference type="GeneTree" id="ENSGT00390000004850"/>
<dbReference type="SMART" id="SM00080">
    <property type="entry name" value="LIF_OSM"/>
    <property type="match status" value="1"/>
</dbReference>
<sequence length="223" mass="25464">MVLLLASAAAAMRGCSRSYAQLLSQLQNQANMEENPNLLLEPYIHLQDLDTDILRNSCMVYPSVFPSEDALRALSKPGFLRAVHATLGRLWNSLTALQKQLLQDQDLPRLTITKHNIQGMRNNIHCLAWWLGSPLETSEPTQGGSRVSLTPTPALDVFWSKMKSCRLLWGYHHFIGLVGRVFREWEDNPNRSRRHSPLRLVLPKGTRKIRPSRRGQRPVRRAQ</sequence>
<evidence type="ECO:0000256" key="1">
    <source>
        <dbReference type="ARBA" id="ARBA00004613"/>
    </source>
</evidence>
<keyword evidence="6" id="KW-1185">Reference proteome</keyword>
<evidence type="ECO:0000256" key="4">
    <source>
        <dbReference type="SAM" id="MobiDB-lite"/>
    </source>
</evidence>
<name>A0A8C5L117_JACJA</name>
<evidence type="ECO:0000313" key="6">
    <source>
        <dbReference type="Proteomes" id="UP000694385"/>
    </source>
</evidence>
<dbReference type="GO" id="GO:0005125">
    <property type="term" value="F:cytokine activity"/>
    <property type="evidence" value="ECO:0007669"/>
    <property type="project" value="UniProtKB-KW"/>
</dbReference>
<evidence type="ECO:0000256" key="2">
    <source>
        <dbReference type="ARBA" id="ARBA00022514"/>
    </source>
</evidence>
<accession>A0A8C5L117</accession>
<dbReference type="GO" id="GO:0005615">
    <property type="term" value="C:extracellular space"/>
    <property type="evidence" value="ECO:0007669"/>
    <property type="project" value="UniProtKB-KW"/>
</dbReference>
<reference evidence="5" key="1">
    <citation type="submission" date="2025-08" db="UniProtKB">
        <authorList>
            <consortium name="Ensembl"/>
        </authorList>
    </citation>
    <scope>IDENTIFICATION</scope>
</reference>
<dbReference type="PANTHER" id="PTHR14261">
    <property type="entry name" value="ONCOSTATIN M"/>
    <property type="match status" value="1"/>
</dbReference>
<dbReference type="GO" id="GO:0038165">
    <property type="term" value="P:oncostatin-M-mediated signaling pathway"/>
    <property type="evidence" value="ECO:0007669"/>
    <property type="project" value="InterPro"/>
</dbReference>
<dbReference type="InterPro" id="IPR009079">
    <property type="entry name" value="4_helix_cytokine-like_core"/>
</dbReference>
<dbReference type="Pfam" id="PF01291">
    <property type="entry name" value="LIF_OSM"/>
    <property type="match status" value="1"/>
</dbReference>
<keyword evidence="3" id="KW-0964">Secreted</keyword>
<feature type="region of interest" description="Disordered" evidence="4">
    <location>
        <begin position="203"/>
        <end position="223"/>
    </location>
</feature>
<evidence type="ECO:0000256" key="3">
    <source>
        <dbReference type="ARBA" id="ARBA00022525"/>
    </source>
</evidence>
<feature type="compositionally biased region" description="Basic residues" evidence="4">
    <location>
        <begin position="205"/>
        <end position="223"/>
    </location>
</feature>
<gene>
    <name evidence="5" type="primary">Osm</name>
</gene>